<dbReference type="GO" id="GO:0005829">
    <property type="term" value="C:cytosol"/>
    <property type="evidence" value="ECO:0007669"/>
    <property type="project" value="TreeGrafter"/>
</dbReference>
<dbReference type="GO" id="GO:0030976">
    <property type="term" value="F:thiamine pyrophosphate binding"/>
    <property type="evidence" value="ECO:0007669"/>
    <property type="project" value="InterPro"/>
</dbReference>
<comment type="caution">
    <text evidence="5">The sequence shown here is derived from an EMBL/GenBank/DDBJ whole genome shotgun (WGS) entry which is preliminary data.</text>
</comment>
<reference evidence="5" key="2">
    <citation type="journal article" date="2014" name="ISME J.">
        <title>Microbial stratification in low pH oxic and suboxic macroscopic growths along an acid mine drainage.</title>
        <authorList>
            <person name="Mendez-Garcia C."/>
            <person name="Mesa V."/>
            <person name="Sprenger R.R."/>
            <person name="Richter M."/>
            <person name="Diez M.S."/>
            <person name="Solano J."/>
            <person name="Bargiela R."/>
            <person name="Golyshina O.V."/>
            <person name="Manteca A."/>
            <person name="Ramos J.L."/>
            <person name="Gallego J.R."/>
            <person name="Llorente I."/>
            <person name="Martins Dos Santos V.A."/>
            <person name="Jensen O.N."/>
            <person name="Pelaez A.I."/>
            <person name="Sanchez J."/>
            <person name="Ferrer M."/>
        </authorList>
    </citation>
    <scope>NUCLEOTIDE SEQUENCE</scope>
</reference>
<reference evidence="5" key="1">
    <citation type="submission" date="2013-08" db="EMBL/GenBank/DDBJ databases">
        <authorList>
            <person name="Mendez C."/>
            <person name="Richter M."/>
            <person name="Ferrer M."/>
            <person name="Sanchez J."/>
        </authorList>
    </citation>
    <scope>NUCLEOTIDE SEQUENCE</scope>
</reference>
<proteinExistence type="predicted"/>
<dbReference type="Gene3D" id="3.40.50.970">
    <property type="match status" value="1"/>
</dbReference>
<dbReference type="InterPro" id="IPR029061">
    <property type="entry name" value="THDP-binding"/>
</dbReference>
<feature type="non-terminal residue" evidence="5">
    <location>
        <position position="81"/>
    </location>
</feature>
<keyword evidence="2" id="KW-0560">Oxidoreductase</keyword>
<name>T1BT40_9ZZZZ</name>
<protein>
    <submittedName>
        <fullName evidence="5">Alpha-ketoglutarate decarboxylase</fullName>
    </submittedName>
</protein>
<dbReference type="GO" id="GO:0004591">
    <property type="term" value="F:oxoglutarate dehydrogenase (succinyl-transferring) activity"/>
    <property type="evidence" value="ECO:0007669"/>
    <property type="project" value="TreeGrafter"/>
</dbReference>
<comment type="cofactor">
    <cofactor evidence="1">
        <name>thiamine diphosphate</name>
        <dbReference type="ChEBI" id="CHEBI:58937"/>
    </cofactor>
</comment>
<evidence type="ECO:0000256" key="2">
    <source>
        <dbReference type="ARBA" id="ARBA00023002"/>
    </source>
</evidence>
<gene>
    <name evidence="5" type="ORF">B1A_11571</name>
</gene>
<dbReference type="PANTHER" id="PTHR23152:SF4">
    <property type="entry name" value="2-OXOADIPATE DEHYDROGENASE COMPLEX COMPONENT E1"/>
    <property type="match status" value="1"/>
</dbReference>
<accession>T1BT40</accession>
<organism evidence="5">
    <name type="scientific">mine drainage metagenome</name>
    <dbReference type="NCBI Taxonomy" id="410659"/>
    <lineage>
        <taxon>unclassified sequences</taxon>
        <taxon>metagenomes</taxon>
        <taxon>ecological metagenomes</taxon>
    </lineage>
</organism>
<evidence type="ECO:0000256" key="3">
    <source>
        <dbReference type="ARBA" id="ARBA00023052"/>
    </source>
</evidence>
<evidence type="ECO:0000256" key="1">
    <source>
        <dbReference type="ARBA" id="ARBA00001964"/>
    </source>
</evidence>
<dbReference type="InterPro" id="IPR001017">
    <property type="entry name" value="DH_E1"/>
</dbReference>
<dbReference type="GO" id="GO:0045252">
    <property type="term" value="C:oxoglutarate dehydrogenase complex"/>
    <property type="evidence" value="ECO:0007669"/>
    <property type="project" value="TreeGrafter"/>
</dbReference>
<dbReference type="Pfam" id="PF00676">
    <property type="entry name" value="E1_dh"/>
    <property type="match status" value="1"/>
</dbReference>
<dbReference type="PANTHER" id="PTHR23152">
    <property type="entry name" value="2-OXOGLUTARATE DEHYDROGENASE"/>
    <property type="match status" value="1"/>
</dbReference>
<dbReference type="AlphaFoldDB" id="T1BT40"/>
<dbReference type="SUPFAM" id="SSF52518">
    <property type="entry name" value="Thiamin diphosphate-binding fold (THDP-binding)"/>
    <property type="match status" value="1"/>
</dbReference>
<sequence length="81" mass="9226">MVCYRRFGHNEGDEPSYTQPQMYEVIEAKRSVRKLYTESLVSRGDISMEEAEASLDDFLSKLQSALDQTRSTAPPKPTELP</sequence>
<evidence type="ECO:0000313" key="5">
    <source>
        <dbReference type="EMBL" id="EQD56379.1"/>
    </source>
</evidence>
<dbReference type="InterPro" id="IPR011603">
    <property type="entry name" value="2oxoglutarate_DH_E1"/>
</dbReference>
<keyword evidence="3" id="KW-0786">Thiamine pyrophosphate</keyword>
<evidence type="ECO:0000259" key="4">
    <source>
        <dbReference type="Pfam" id="PF00676"/>
    </source>
</evidence>
<dbReference type="GO" id="GO:0006099">
    <property type="term" value="P:tricarboxylic acid cycle"/>
    <property type="evidence" value="ECO:0007669"/>
    <property type="project" value="TreeGrafter"/>
</dbReference>
<dbReference type="EMBL" id="AUZX01008293">
    <property type="protein sequence ID" value="EQD56379.1"/>
    <property type="molecule type" value="Genomic_DNA"/>
</dbReference>
<feature type="domain" description="Dehydrogenase E1 component" evidence="4">
    <location>
        <begin position="1"/>
        <end position="77"/>
    </location>
</feature>